<dbReference type="Proteomes" id="UP000315017">
    <property type="component" value="Chromosome"/>
</dbReference>
<dbReference type="OrthoDB" id="290762at2"/>
<gene>
    <name evidence="1" type="ORF">ETAA8_53220</name>
</gene>
<reference evidence="1 2" key="1">
    <citation type="submission" date="2019-02" db="EMBL/GenBank/DDBJ databases">
        <title>Deep-cultivation of Planctomycetes and their phenomic and genomic characterization uncovers novel biology.</title>
        <authorList>
            <person name="Wiegand S."/>
            <person name="Jogler M."/>
            <person name="Boedeker C."/>
            <person name="Pinto D."/>
            <person name="Vollmers J."/>
            <person name="Rivas-Marin E."/>
            <person name="Kohn T."/>
            <person name="Peeters S.H."/>
            <person name="Heuer A."/>
            <person name="Rast P."/>
            <person name="Oberbeckmann S."/>
            <person name="Bunk B."/>
            <person name="Jeske O."/>
            <person name="Meyerdierks A."/>
            <person name="Storesund J.E."/>
            <person name="Kallscheuer N."/>
            <person name="Luecker S."/>
            <person name="Lage O.M."/>
            <person name="Pohl T."/>
            <person name="Merkel B.J."/>
            <person name="Hornburger P."/>
            <person name="Mueller R.-W."/>
            <person name="Bruemmer F."/>
            <person name="Labrenz M."/>
            <person name="Spormann A.M."/>
            <person name="Op den Camp H."/>
            <person name="Overmann J."/>
            <person name="Amann R."/>
            <person name="Jetten M.S.M."/>
            <person name="Mascher T."/>
            <person name="Medema M.H."/>
            <person name="Devos D.P."/>
            <person name="Kaster A.-K."/>
            <person name="Ovreas L."/>
            <person name="Rohde M."/>
            <person name="Galperin M.Y."/>
            <person name="Jogler C."/>
        </authorList>
    </citation>
    <scope>NUCLEOTIDE SEQUENCE [LARGE SCALE GENOMIC DNA]</scope>
    <source>
        <strain evidence="1 2">ETA_A8</strain>
    </source>
</reference>
<protein>
    <submittedName>
        <fullName evidence="1">Uncharacterized protein</fullName>
    </submittedName>
</protein>
<evidence type="ECO:0000313" key="1">
    <source>
        <dbReference type="EMBL" id="QDU30203.1"/>
    </source>
</evidence>
<sequence>MLHYRNQSHLRARTRRGVSWLLRCLLLVVAWQGPLPWCHAHGTLGNCSEVANCSLQEHLRSHHPGTNLFGDIFFSWHVHVDLPQPGSESEESDETELPRTPAVESIDLVGHALSRAWESSNPIAVDADCECHDLNCGRQVHSACSQHFLANFATSLPLPLRFCVARC</sequence>
<dbReference type="KEGG" id="aagg:ETAA8_53220"/>
<organism evidence="1 2">
    <name type="scientific">Anatilimnocola aggregata</name>
    <dbReference type="NCBI Taxonomy" id="2528021"/>
    <lineage>
        <taxon>Bacteria</taxon>
        <taxon>Pseudomonadati</taxon>
        <taxon>Planctomycetota</taxon>
        <taxon>Planctomycetia</taxon>
        <taxon>Pirellulales</taxon>
        <taxon>Pirellulaceae</taxon>
        <taxon>Anatilimnocola</taxon>
    </lineage>
</organism>
<dbReference type="AlphaFoldDB" id="A0A517YIZ7"/>
<name>A0A517YIZ7_9BACT</name>
<proteinExistence type="predicted"/>
<dbReference type="EMBL" id="CP036274">
    <property type="protein sequence ID" value="QDU30203.1"/>
    <property type="molecule type" value="Genomic_DNA"/>
</dbReference>
<evidence type="ECO:0000313" key="2">
    <source>
        <dbReference type="Proteomes" id="UP000315017"/>
    </source>
</evidence>
<keyword evidence="2" id="KW-1185">Reference proteome</keyword>
<accession>A0A517YIZ7</accession>
<dbReference type="RefSeq" id="WP_145095291.1">
    <property type="nucleotide sequence ID" value="NZ_CP036274.1"/>
</dbReference>